<dbReference type="PRINTS" id="PR00455">
    <property type="entry name" value="HTHTETR"/>
</dbReference>
<comment type="caution">
    <text evidence="4">The sequence shown here is derived from an EMBL/GenBank/DDBJ whole genome shotgun (WGS) entry which is preliminary data.</text>
</comment>
<dbReference type="PROSITE" id="PS50977">
    <property type="entry name" value="HTH_TETR_2"/>
    <property type="match status" value="1"/>
</dbReference>
<sequence>MSKAFEKRELILKGAKTVFIRKGFNRVTMKDIIEECGISRGGIYLYFSSVDEIFIEVVKKHNKEKIDHIKANIEGSDNFDRLIDDFFNEQKARLLNMDQSLFVAMMEFCFGHKNILSRDFYTEHFYNTKVIMMEMLKFGQKKQAVAAKNIDRLADSIMFLIEGLRSLAISSRISGELVDEQFRVCKEMIYSNASEEETT</sequence>
<protein>
    <submittedName>
        <fullName evidence="4">TetR/AcrR family transcriptional regulator</fullName>
    </submittedName>
</protein>
<dbReference type="Proteomes" id="UP000754750">
    <property type="component" value="Unassembled WGS sequence"/>
</dbReference>
<keyword evidence="1 2" id="KW-0238">DNA-binding</keyword>
<dbReference type="Pfam" id="PF00440">
    <property type="entry name" value="TetR_N"/>
    <property type="match status" value="1"/>
</dbReference>
<dbReference type="PANTHER" id="PTHR43479:SF11">
    <property type="entry name" value="ACREF_ENVCD OPERON REPRESSOR-RELATED"/>
    <property type="match status" value="1"/>
</dbReference>
<reference evidence="4" key="1">
    <citation type="submission" date="2019-04" db="EMBL/GenBank/DDBJ databases">
        <title>Evolution of Biomass-Degrading Anaerobic Consortia Revealed by Metagenomics.</title>
        <authorList>
            <person name="Peng X."/>
        </authorList>
    </citation>
    <scope>NUCLEOTIDE SEQUENCE</scope>
    <source>
        <strain evidence="4">SIG551</strain>
    </source>
</reference>
<dbReference type="RefSeq" id="WP_326839669.1">
    <property type="nucleotide sequence ID" value="NZ_JBKWRC010000001.1"/>
</dbReference>
<dbReference type="Gene3D" id="1.10.10.60">
    <property type="entry name" value="Homeodomain-like"/>
    <property type="match status" value="1"/>
</dbReference>
<dbReference type="InterPro" id="IPR050624">
    <property type="entry name" value="HTH-type_Tx_Regulator"/>
</dbReference>
<evidence type="ECO:0000256" key="1">
    <source>
        <dbReference type="ARBA" id="ARBA00023125"/>
    </source>
</evidence>
<feature type="domain" description="HTH tetR-type" evidence="3">
    <location>
        <begin position="5"/>
        <end position="65"/>
    </location>
</feature>
<dbReference type="SUPFAM" id="SSF46689">
    <property type="entry name" value="Homeodomain-like"/>
    <property type="match status" value="1"/>
</dbReference>
<gene>
    <name evidence="4" type="ORF">E7512_00590</name>
</gene>
<dbReference type="EMBL" id="SVNY01000001">
    <property type="protein sequence ID" value="MBE6832078.1"/>
    <property type="molecule type" value="Genomic_DNA"/>
</dbReference>
<dbReference type="PANTHER" id="PTHR43479">
    <property type="entry name" value="ACREF/ENVCD OPERON REPRESSOR-RELATED"/>
    <property type="match status" value="1"/>
</dbReference>
<dbReference type="GO" id="GO:0003677">
    <property type="term" value="F:DNA binding"/>
    <property type="evidence" value="ECO:0007669"/>
    <property type="project" value="UniProtKB-UniRule"/>
</dbReference>
<accession>A0A928Q1P2</accession>
<evidence type="ECO:0000256" key="2">
    <source>
        <dbReference type="PROSITE-ProRule" id="PRU00335"/>
    </source>
</evidence>
<evidence type="ECO:0000313" key="5">
    <source>
        <dbReference type="Proteomes" id="UP000754750"/>
    </source>
</evidence>
<dbReference type="AlphaFoldDB" id="A0A928Q1P2"/>
<proteinExistence type="predicted"/>
<dbReference type="InterPro" id="IPR009057">
    <property type="entry name" value="Homeodomain-like_sf"/>
</dbReference>
<evidence type="ECO:0000259" key="3">
    <source>
        <dbReference type="PROSITE" id="PS50977"/>
    </source>
</evidence>
<feature type="DNA-binding region" description="H-T-H motif" evidence="2">
    <location>
        <begin position="28"/>
        <end position="47"/>
    </location>
</feature>
<dbReference type="Gene3D" id="1.10.357.10">
    <property type="entry name" value="Tetracycline Repressor, domain 2"/>
    <property type="match status" value="1"/>
</dbReference>
<name>A0A928Q1P2_9FIRM</name>
<evidence type="ECO:0000313" key="4">
    <source>
        <dbReference type="EMBL" id="MBE6832078.1"/>
    </source>
</evidence>
<organism evidence="4 5">
    <name type="scientific">Faecalispora sporosphaeroides</name>
    <dbReference type="NCBI Taxonomy" id="1549"/>
    <lineage>
        <taxon>Bacteria</taxon>
        <taxon>Bacillati</taxon>
        <taxon>Bacillota</taxon>
        <taxon>Clostridia</taxon>
        <taxon>Eubacteriales</taxon>
        <taxon>Oscillospiraceae</taxon>
        <taxon>Faecalispora</taxon>
    </lineage>
</organism>
<dbReference type="InterPro" id="IPR001647">
    <property type="entry name" value="HTH_TetR"/>
</dbReference>